<accession>A0A512DMG1</accession>
<comment type="caution">
    <text evidence="1">The sequence shown here is derived from an EMBL/GenBank/DDBJ whole genome shotgun (WGS) entry which is preliminary data.</text>
</comment>
<organism evidence="1 2">
    <name type="scientific">Skermanella aerolata</name>
    <dbReference type="NCBI Taxonomy" id="393310"/>
    <lineage>
        <taxon>Bacteria</taxon>
        <taxon>Pseudomonadati</taxon>
        <taxon>Pseudomonadota</taxon>
        <taxon>Alphaproteobacteria</taxon>
        <taxon>Rhodospirillales</taxon>
        <taxon>Azospirillaceae</taxon>
        <taxon>Skermanella</taxon>
    </lineage>
</organism>
<keyword evidence="2" id="KW-1185">Reference proteome</keyword>
<gene>
    <name evidence="1" type="ORF">SAE02_18130</name>
</gene>
<reference evidence="1 2" key="1">
    <citation type="submission" date="2019-07" db="EMBL/GenBank/DDBJ databases">
        <title>Whole genome shotgun sequence of Skermanella aerolata NBRC 106429.</title>
        <authorList>
            <person name="Hosoyama A."/>
            <person name="Uohara A."/>
            <person name="Ohji S."/>
            <person name="Ichikawa N."/>
        </authorList>
    </citation>
    <scope>NUCLEOTIDE SEQUENCE [LARGE SCALE GENOMIC DNA]</scope>
    <source>
        <strain evidence="1 2">NBRC 106429</strain>
    </source>
</reference>
<dbReference type="AlphaFoldDB" id="A0A512DMG1"/>
<protein>
    <submittedName>
        <fullName evidence="1">Uncharacterized protein</fullName>
    </submittedName>
</protein>
<evidence type="ECO:0000313" key="2">
    <source>
        <dbReference type="Proteomes" id="UP000321523"/>
    </source>
</evidence>
<proteinExistence type="predicted"/>
<evidence type="ECO:0000313" key="1">
    <source>
        <dbReference type="EMBL" id="GEO37665.1"/>
    </source>
</evidence>
<name>A0A512DMG1_9PROT</name>
<sequence length="77" mass="8937">MKEFRPVTLTEKYGIGRQVVDDRSLQQHIQIAGRQRLEDWVASDPPAIRSFHRPASFMKYSSVQLSEFNSRLSKNNS</sequence>
<dbReference type="Proteomes" id="UP000321523">
    <property type="component" value="Unassembled WGS sequence"/>
</dbReference>
<dbReference type="EMBL" id="BJYZ01000007">
    <property type="protein sequence ID" value="GEO37665.1"/>
    <property type="molecule type" value="Genomic_DNA"/>
</dbReference>